<evidence type="ECO:0000259" key="1">
    <source>
        <dbReference type="Pfam" id="PF03374"/>
    </source>
</evidence>
<dbReference type="Proteomes" id="UP000191154">
    <property type="component" value="Unassembled WGS sequence"/>
</dbReference>
<reference evidence="2 3" key="1">
    <citation type="submission" date="2016-05" db="EMBL/GenBank/DDBJ databases">
        <title>Microbial solvent formation.</title>
        <authorList>
            <person name="Poehlein A."/>
            <person name="Montoya Solano J.D."/>
            <person name="Flitsch S."/>
            <person name="Krabben P."/>
            <person name="Duerre P."/>
            <person name="Daniel R."/>
        </authorList>
    </citation>
    <scope>NUCLEOTIDE SEQUENCE [LARGE SCALE GENOMIC DNA]</scope>
    <source>
        <strain evidence="2 3">L1-8</strain>
    </source>
</reference>
<dbReference type="InterPro" id="IPR005039">
    <property type="entry name" value="Ant_C"/>
</dbReference>
<feature type="domain" description="Antirepressor protein C-terminal" evidence="1">
    <location>
        <begin position="2"/>
        <end position="80"/>
    </location>
</feature>
<evidence type="ECO:0000313" key="2">
    <source>
        <dbReference type="EMBL" id="OOM07229.1"/>
    </source>
</evidence>
<evidence type="ECO:0000313" key="3">
    <source>
        <dbReference type="Proteomes" id="UP000191154"/>
    </source>
</evidence>
<organism evidence="2 3">
    <name type="scientific">Clostridium saccharobutylicum</name>
    <dbReference type="NCBI Taxonomy" id="169679"/>
    <lineage>
        <taxon>Bacteria</taxon>
        <taxon>Bacillati</taxon>
        <taxon>Bacillota</taxon>
        <taxon>Clostridia</taxon>
        <taxon>Eubacteriales</taxon>
        <taxon>Clostridiaceae</taxon>
        <taxon>Clostridium</taxon>
    </lineage>
</organism>
<gene>
    <name evidence="2" type="ORF">CLOSAC_37580</name>
</gene>
<accession>A0A1S8MSR9</accession>
<dbReference type="GO" id="GO:0003677">
    <property type="term" value="F:DNA binding"/>
    <property type="evidence" value="ECO:0007669"/>
    <property type="project" value="InterPro"/>
</dbReference>
<name>A0A1S8MSR9_CLOSA</name>
<dbReference type="STRING" id="169679.CSACC_04140"/>
<dbReference type="Pfam" id="PF03374">
    <property type="entry name" value="ANT"/>
    <property type="match status" value="1"/>
</dbReference>
<proteinExistence type="predicted"/>
<dbReference type="AlphaFoldDB" id="A0A1S8MSR9"/>
<comment type="caution">
    <text evidence="2">The sequence shown here is derived from an EMBL/GenBank/DDBJ whole genome shotgun (WGS) entry which is preliminary data.</text>
</comment>
<sequence length="81" mass="9479">MGHVAKLLGIRGIGRNRLFSLLRAKKVLDKNNIPYQQYVDLGYFRILEQKYSVPSGEIKINIKTMVFQKGIDFILRKIREK</sequence>
<dbReference type="EMBL" id="LZYZ01000008">
    <property type="protein sequence ID" value="OOM07229.1"/>
    <property type="molecule type" value="Genomic_DNA"/>
</dbReference>
<protein>
    <submittedName>
        <fullName evidence="2">Phage antirepressor protein KilAC domain protein</fullName>
    </submittedName>
</protein>